<reference evidence="7" key="1">
    <citation type="submission" date="2020-05" db="EMBL/GenBank/DDBJ databases">
        <title>Phylogenomic resolution of chytrid fungi.</title>
        <authorList>
            <person name="Stajich J.E."/>
            <person name="Amses K."/>
            <person name="Simmons R."/>
            <person name="Seto K."/>
            <person name="Myers J."/>
            <person name="Bonds A."/>
            <person name="Quandt C.A."/>
            <person name="Barry K."/>
            <person name="Liu P."/>
            <person name="Grigoriev I."/>
            <person name="Longcore J.E."/>
            <person name="James T.Y."/>
        </authorList>
    </citation>
    <scope>NUCLEOTIDE SEQUENCE</scope>
    <source>
        <strain evidence="7">JEL0379</strain>
    </source>
</reference>
<dbReference type="PANTHER" id="PTHR46035:SF1">
    <property type="entry name" value="TETRATRICOPEPTIDE REPEAT PROTEIN 4"/>
    <property type="match status" value="1"/>
</dbReference>
<dbReference type="GO" id="GO:0006457">
    <property type="term" value="P:protein folding"/>
    <property type="evidence" value="ECO:0007669"/>
    <property type="project" value="TreeGrafter"/>
</dbReference>
<proteinExistence type="inferred from homology"/>
<dbReference type="GO" id="GO:0005829">
    <property type="term" value="C:cytosol"/>
    <property type="evidence" value="ECO:0007669"/>
    <property type="project" value="TreeGrafter"/>
</dbReference>
<comment type="caution">
    <text evidence="7">The sequence shown here is derived from an EMBL/GenBank/DDBJ whole genome shotgun (WGS) entry which is preliminary data.</text>
</comment>
<dbReference type="EMBL" id="JADGJQ010000001">
    <property type="protein sequence ID" value="KAJ3185662.1"/>
    <property type="molecule type" value="Genomic_DNA"/>
</dbReference>
<keyword evidence="2 4" id="KW-0802">TPR repeat</keyword>
<keyword evidence="1" id="KW-0677">Repeat</keyword>
<organism evidence="7 8">
    <name type="scientific">Geranomyces variabilis</name>
    <dbReference type="NCBI Taxonomy" id="109894"/>
    <lineage>
        <taxon>Eukaryota</taxon>
        <taxon>Fungi</taxon>
        <taxon>Fungi incertae sedis</taxon>
        <taxon>Chytridiomycota</taxon>
        <taxon>Chytridiomycota incertae sedis</taxon>
        <taxon>Chytridiomycetes</taxon>
        <taxon>Spizellomycetales</taxon>
        <taxon>Powellomycetaceae</taxon>
        <taxon>Geranomyces</taxon>
    </lineage>
</organism>
<dbReference type="Pfam" id="PF18972">
    <property type="entry name" value="Wheel"/>
    <property type="match status" value="1"/>
</dbReference>
<sequence>MPTIEELPEMPEFVSQVAGPNPKYADHDAFVDDLMKTPLFMKTMPSEKDIEENETLAAIHSLIYDGTPIEIATNFKNQGNEAFQEGKRGFKHAINYYTKGLDQKADDPKLNAILHTNRAAVNLELGNFRKVLNDCAAALTLQPDNVKAYYRSIKALLALDKLDEALDCCERALKVDPHNAAIQVEQAKVVKRQALLAETARARAEREERTIREARELKNAIVSRGITMITTNPSAPATTTSSHFVHPSQGTHSMRLDTSSDPPTLTVPTVFLYPEHAQSDLIAAFPETDSFQPHLDTMFEQPAPWDEKREYTPDTCEMYFEARNAADGSVRLMRVGSHLTLGSVLAHKDYRVVDGVATFYIVVKGSAFAKSFRKRYKTPTPA</sequence>
<dbReference type="Pfam" id="PF00515">
    <property type="entry name" value="TPR_1"/>
    <property type="match status" value="1"/>
</dbReference>
<evidence type="ECO:0000313" key="8">
    <source>
        <dbReference type="Proteomes" id="UP001212152"/>
    </source>
</evidence>
<name>A0AAD5TSP0_9FUNG</name>
<dbReference type="PROSITE" id="PS50005">
    <property type="entry name" value="TPR"/>
    <property type="match status" value="1"/>
</dbReference>
<evidence type="ECO:0000256" key="1">
    <source>
        <dbReference type="ARBA" id="ARBA00022737"/>
    </source>
</evidence>
<dbReference type="SUPFAM" id="SSF48452">
    <property type="entry name" value="TPR-like"/>
    <property type="match status" value="1"/>
</dbReference>
<evidence type="ECO:0000259" key="6">
    <source>
        <dbReference type="Pfam" id="PF18972"/>
    </source>
</evidence>
<dbReference type="CDD" id="cd21380">
    <property type="entry name" value="CTWD_Cns1"/>
    <property type="match status" value="1"/>
</dbReference>
<dbReference type="InterPro" id="IPR019734">
    <property type="entry name" value="TPR_rpt"/>
</dbReference>
<dbReference type="PANTHER" id="PTHR46035">
    <property type="entry name" value="TETRATRICOPEPTIDE REPEAT PROTEIN 4"/>
    <property type="match status" value="1"/>
</dbReference>
<evidence type="ECO:0000256" key="4">
    <source>
        <dbReference type="PROSITE-ProRule" id="PRU00339"/>
    </source>
</evidence>
<evidence type="ECO:0000256" key="5">
    <source>
        <dbReference type="SAM" id="MobiDB-lite"/>
    </source>
</evidence>
<dbReference type="InterPro" id="IPR044059">
    <property type="entry name" value="Csn1/TTC4_wheel"/>
</dbReference>
<feature type="domain" description="Cns1/TTC4 wheel" evidence="6">
    <location>
        <begin position="263"/>
        <end position="367"/>
    </location>
</feature>
<feature type="region of interest" description="Disordered" evidence="5">
    <location>
        <begin position="231"/>
        <end position="260"/>
    </location>
</feature>
<dbReference type="InterPro" id="IPR011990">
    <property type="entry name" value="TPR-like_helical_dom_sf"/>
</dbReference>
<feature type="repeat" description="TPR" evidence="4">
    <location>
        <begin position="146"/>
        <end position="179"/>
    </location>
</feature>
<protein>
    <recommendedName>
        <fullName evidence="6">Cns1/TTC4 wheel domain-containing protein</fullName>
    </recommendedName>
</protein>
<dbReference type="AlphaFoldDB" id="A0AAD5TSP0"/>
<evidence type="ECO:0000256" key="3">
    <source>
        <dbReference type="ARBA" id="ARBA00023602"/>
    </source>
</evidence>
<feature type="compositionally biased region" description="Polar residues" evidence="5">
    <location>
        <begin position="248"/>
        <end position="260"/>
    </location>
</feature>
<dbReference type="GO" id="GO:0051879">
    <property type="term" value="F:Hsp90 protein binding"/>
    <property type="evidence" value="ECO:0007669"/>
    <property type="project" value="InterPro"/>
</dbReference>
<feature type="compositionally biased region" description="Low complexity" evidence="5">
    <location>
        <begin position="231"/>
        <end position="242"/>
    </location>
</feature>
<evidence type="ECO:0000313" key="7">
    <source>
        <dbReference type="EMBL" id="KAJ3185662.1"/>
    </source>
</evidence>
<evidence type="ECO:0000256" key="2">
    <source>
        <dbReference type="ARBA" id="ARBA00022803"/>
    </source>
</evidence>
<dbReference type="GO" id="GO:0030544">
    <property type="term" value="F:Hsp70 protein binding"/>
    <property type="evidence" value="ECO:0007669"/>
    <property type="project" value="TreeGrafter"/>
</dbReference>
<dbReference type="Gene3D" id="1.25.40.10">
    <property type="entry name" value="Tetratricopeptide repeat domain"/>
    <property type="match status" value="1"/>
</dbReference>
<dbReference type="Proteomes" id="UP001212152">
    <property type="component" value="Unassembled WGS sequence"/>
</dbReference>
<dbReference type="SMART" id="SM00028">
    <property type="entry name" value="TPR"/>
    <property type="match status" value="3"/>
</dbReference>
<gene>
    <name evidence="7" type="ORF">HDU87_000286</name>
</gene>
<keyword evidence="8" id="KW-1185">Reference proteome</keyword>
<accession>A0AAD5TSP0</accession>
<comment type="similarity">
    <text evidence="3">Belongs to the TTC4 family.</text>
</comment>
<dbReference type="GO" id="GO:0005634">
    <property type="term" value="C:nucleus"/>
    <property type="evidence" value="ECO:0007669"/>
    <property type="project" value="TreeGrafter"/>
</dbReference>